<comment type="caution">
    <text evidence="2">The sequence shown here is derived from an EMBL/GenBank/DDBJ whole genome shotgun (WGS) entry which is preliminary data.</text>
</comment>
<keyword evidence="3" id="KW-1185">Reference proteome</keyword>
<dbReference type="Gene3D" id="3.40.395.10">
    <property type="entry name" value="Adenoviral Proteinase, Chain A"/>
    <property type="match status" value="1"/>
</dbReference>
<dbReference type="AlphaFoldDB" id="A0A444WZR6"/>
<evidence type="ECO:0000313" key="2">
    <source>
        <dbReference type="EMBL" id="RYQ82936.1"/>
    </source>
</evidence>
<proteinExistence type="predicted"/>
<feature type="compositionally biased region" description="Basic residues" evidence="1">
    <location>
        <begin position="321"/>
        <end position="330"/>
    </location>
</feature>
<dbReference type="SUPFAM" id="SSF54001">
    <property type="entry name" value="Cysteine proteinases"/>
    <property type="match status" value="1"/>
</dbReference>
<gene>
    <name evidence="2" type="ORF">Ahy_B10g101529</name>
</gene>
<dbReference type="EMBL" id="SDMP01000020">
    <property type="protein sequence ID" value="RYQ82936.1"/>
    <property type="molecule type" value="Genomic_DNA"/>
</dbReference>
<dbReference type="Proteomes" id="UP000289738">
    <property type="component" value="Chromosome B10"/>
</dbReference>
<accession>A0A444WZR6</accession>
<organism evidence="2 3">
    <name type="scientific">Arachis hypogaea</name>
    <name type="common">Peanut</name>
    <dbReference type="NCBI Taxonomy" id="3818"/>
    <lineage>
        <taxon>Eukaryota</taxon>
        <taxon>Viridiplantae</taxon>
        <taxon>Streptophyta</taxon>
        <taxon>Embryophyta</taxon>
        <taxon>Tracheophyta</taxon>
        <taxon>Spermatophyta</taxon>
        <taxon>Magnoliopsida</taxon>
        <taxon>eudicotyledons</taxon>
        <taxon>Gunneridae</taxon>
        <taxon>Pentapetalae</taxon>
        <taxon>rosids</taxon>
        <taxon>fabids</taxon>
        <taxon>Fabales</taxon>
        <taxon>Fabaceae</taxon>
        <taxon>Papilionoideae</taxon>
        <taxon>50 kb inversion clade</taxon>
        <taxon>dalbergioids sensu lato</taxon>
        <taxon>Dalbergieae</taxon>
        <taxon>Pterocarpus clade</taxon>
        <taxon>Arachis</taxon>
    </lineage>
</organism>
<evidence type="ECO:0000313" key="3">
    <source>
        <dbReference type="Proteomes" id="UP000289738"/>
    </source>
</evidence>
<name>A0A444WZR6_ARAHY</name>
<sequence>MELMFSFVYGSRLQPPGNIDEPNWKNDADETKALNLDLMMEVPLLNTASPANIFVEEFIPPSAYKSPPQAPLESIEARLMAIEQSVGMLDIRAARTEALIVYIKTMISTLCKKEEIFQMIPTPKAQLHNEATEKKTPQAPNTPGGVGSAAAVVLNNSKNEASAQMFTHQLSSSEKGKGILGDPITNLTLDVVVPDSSGSEDDLVLLDHHSSKAVLSTGATLILTEAPASLHWSRGVPKIWNDSKDEPFTACNATVQRTTVGRDLDSTTQLSDLYASSEPGPRRQKTSRLSTSDLAATALHDASMGSPPKTHSNSVPQTRPLFRRGVRGGRGRIPPPNLDNPNFPMWFRPTADMSLTRDECRLGMYIFAKNEEIGESEILFKHYELTLPRGKFLSLRPECMPHFDVINTVAMLSSLQAKANPIPHCWFFPSTFAAEILFQAPTEHLLESYARRWMPPTQELEHVFVPICEPPESWYMLLLDVKRTTIYALDVCTSMESVPRRERNMRLIMAVLGKIFKHEQNLPNFKHVSPDPNTWGRIEYPMSIPSRLGADESGIWCIWWMSHNGRFSPAILGNLGDEATLRMKTAIRIAGSDYSELKALVDLKAETVWRSLPFVP</sequence>
<protein>
    <recommendedName>
        <fullName evidence="4">Ubiquitin-like protease family profile domain-containing protein</fullName>
    </recommendedName>
</protein>
<evidence type="ECO:0008006" key="4">
    <source>
        <dbReference type="Google" id="ProtNLM"/>
    </source>
</evidence>
<evidence type="ECO:0000256" key="1">
    <source>
        <dbReference type="SAM" id="MobiDB-lite"/>
    </source>
</evidence>
<feature type="region of interest" description="Disordered" evidence="1">
    <location>
        <begin position="272"/>
        <end position="291"/>
    </location>
</feature>
<reference evidence="2 3" key="1">
    <citation type="submission" date="2019-01" db="EMBL/GenBank/DDBJ databases">
        <title>Sequencing of cultivated peanut Arachis hypogaea provides insights into genome evolution and oil improvement.</title>
        <authorList>
            <person name="Chen X."/>
        </authorList>
    </citation>
    <scope>NUCLEOTIDE SEQUENCE [LARGE SCALE GENOMIC DNA]</scope>
    <source>
        <strain evidence="3">cv. Fuhuasheng</strain>
        <tissue evidence="2">Leaves</tissue>
    </source>
</reference>
<feature type="region of interest" description="Disordered" evidence="1">
    <location>
        <begin position="300"/>
        <end position="337"/>
    </location>
</feature>
<dbReference type="InterPro" id="IPR038765">
    <property type="entry name" value="Papain-like_cys_pep_sf"/>
</dbReference>